<name>A0ABV5YC03_9ACTN</name>
<dbReference type="Proteomes" id="UP001589627">
    <property type="component" value="Unassembled WGS sequence"/>
</dbReference>
<evidence type="ECO:0000313" key="1">
    <source>
        <dbReference type="EMBL" id="MFB9832554.1"/>
    </source>
</evidence>
<dbReference type="RefSeq" id="WP_378198460.1">
    <property type="nucleotide sequence ID" value="NZ_JBHLZP010000052.1"/>
</dbReference>
<gene>
    <name evidence="1" type="ORF">ACFFNX_10180</name>
</gene>
<accession>A0ABV5YC03</accession>
<sequence>MSMPPVPGAIGDVMSTVLVGLPLGGHIAMWQDAGPVSYWRVIGSPPLRDRLGHGVLARSEVAPRRFREAGLFNAENSVLFLPDRYRTADGQAGGVTVQLEPVAPDVARMAAGRDDFIALFQWIGAIALAAARRGEFLAVETGGWQIPFTPYVLMMAALAPDDAWYSHVETGPIPTGAPIWRDQRSDADATSQVLRGPARTDTIAAAGHLASYAISTWRIHPFELGLSFGPSPFGPWPG</sequence>
<dbReference type="EMBL" id="JBHLZP010000052">
    <property type="protein sequence ID" value="MFB9832554.1"/>
    <property type="molecule type" value="Genomic_DNA"/>
</dbReference>
<proteinExistence type="predicted"/>
<evidence type="ECO:0000313" key="2">
    <source>
        <dbReference type="Proteomes" id="UP001589627"/>
    </source>
</evidence>
<comment type="caution">
    <text evidence="1">The sequence shown here is derived from an EMBL/GenBank/DDBJ whole genome shotgun (WGS) entry which is preliminary data.</text>
</comment>
<protein>
    <submittedName>
        <fullName evidence="1">Uncharacterized protein</fullName>
    </submittedName>
</protein>
<keyword evidence="2" id="KW-1185">Reference proteome</keyword>
<reference evidence="1 2" key="1">
    <citation type="submission" date="2024-09" db="EMBL/GenBank/DDBJ databases">
        <authorList>
            <person name="Sun Q."/>
            <person name="Mori K."/>
        </authorList>
    </citation>
    <scope>NUCLEOTIDE SEQUENCE [LARGE SCALE GENOMIC DNA]</scope>
    <source>
        <strain evidence="1 2">TBRC 0563</strain>
    </source>
</reference>
<organism evidence="1 2">
    <name type="scientific">Actinoallomurus acaciae</name>
    <dbReference type="NCBI Taxonomy" id="502577"/>
    <lineage>
        <taxon>Bacteria</taxon>
        <taxon>Bacillati</taxon>
        <taxon>Actinomycetota</taxon>
        <taxon>Actinomycetes</taxon>
        <taxon>Streptosporangiales</taxon>
        <taxon>Thermomonosporaceae</taxon>
        <taxon>Actinoallomurus</taxon>
    </lineage>
</organism>